<name>A0A1M5GL77_9BACT</name>
<organism evidence="1 2">
    <name type="scientific">Dysgonomonas macrotermitis</name>
    <dbReference type="NCBI Taxonomy" id="1346286"/>
    <lineage>
        <taxon>Bacteria</taxon>
        <taxon>Pseudomonadati</taxon>
        <taxon>Bacteroidota</taxon>
        <taxon>Bacteroidia</taxon>
        <taxon>Bacteroidales</taxon>
        <taxon>Dysgonomonadaceae</taxon>
        <taxon>Dysgonomonas</taxon>
    </lineage>
</organism>
<proteinExistence type="predicted"/>
<evidence type="ECO:0000313" key="2">
    <source>
        <dbReference type="Proteomes" id="UP000184480"/>
    </source>
</evidence>
<keyword evidence="2" id="KW-1185">Reference proteome</keyword>
<dbReference type="STRING" id="1346286.SAMN05444362_11452"/>
<dbReference type="AlphaFoldDB" id="A0A1M5GL77"/>
<dbReference type="Proteomes" id="UP000184480">
    <property type="component" value="Unassembled WGS sequence"/>
</dbReference>
<dbReference type="EMBL" id="FQUC01000014">
    <property type="protein sequence ID" value="SHG04448.1"/>
    <property type="molecule type" value="Genomic_DNA"/>
</dbReference>
<dbReference type="RefSeq" id="WP_062181752.1">
    <property type="nucleotide sequence ID" value="NZ_BBXL01000014.1"/>
</dbReference>
<sequence length="133" mass="15451">MKTTIISWENAQENDLVYDTMQACETDDVLSFFEGDPDQLRINGETVLFTDIQNPEHTKQTVIYLDPSYTVNESDIIRRLTEFYAVDENGADDFMSYYERIESTNENMKNLSNGIAYRGGKGYTYTLYTFKEN</sequence>
<reference evidence="2" key="1">
    <citation type="submission" date="2016-11" db="EMBL/GenBank/DDBJ databases">
        <authorList>
            <person name="Varghese N."/>
            <person name="Submissions S."/>
        </authorList>
    </citation>
    <scope>NUCLEOTIDE SEQUENCE [LARGE SCALE GENOMIC DNA]</scope>
    <source>
        <strain evidence="2">DSM 27370</strain>
    </source>
</reference>
<evidence type="ECO:0000313" key="1">
    <source>
        <dbReference type="EMBL" id="SHG04448.1"/>
    </source>
</evidence>
<dbReference type="OrthoDB" id="1100697at2"/>
<gene>
    <name evidence="1" type="ORF">SAMN05444362_11452</name>
</gene>
<protein>
    <submittedName>
        <fullName evidence="1">Uncharacterized protein</fullName>
    </submittedName>
</protein>
<accession>A0A1M5GL77</accession>